<keyword evidence="2" id="KW-1185">Reference proteome</keyword>
<dbReference type="EMBL" id="JACAZF010000005">
    <property type="protein sequence ID" value="KAF7303450.1"/>
    <property type="molecule type" value="Genomic_DNA"/>
</dbReference>
<sequence length="477" mass="53916">MPLCNHCLLALATTDVDLPAPEGAMLPNELFLIVLRHVRTSELHSAALASRNLCQLARTFLFSDFHFWPYTLKDNTLTLPADDAVLGMTKKLAFFSGPAIAPLVQLLHLSMSEMRTNYTRLAVLGGEFDTSITTHALRDLFFAHLHKFTLVKFVRADKIIFTVPALMALARMANPLDLELWECSLGVTSSIASTLPRLSVTRLDLSRGHDVDLWLALLDAKQLLEFEAFSMRDFPHSSLGLEPSTTFPNVWSLSIFIYWINISRGLHIFRAMFPGVTTLEIQEGDSHPGDYEVDIHPVFPHLKTYYGPSTALPLFIGGTMLRELKLNSCDIFDLRQALQRLNVHFPQTVTRFEVCIVEPPIQDLAAIFPYFPSLETLDLELTFFMIDDPVVEEVLRFFATLSPRLPRTLRKLCIQCDDSDEPATINFDIPAPRVIQSQILARCPDVVEVQLTAPYFALGWDATRGFRMERTGFWAEE</sequence>
<protein>
    <recommendedName>
        <fullName evidence="3">F-box domain-containing protein</fullName>
    </recommendedName>
</protein>
<name>A0A8H6SR02_9AGAR</name>
<proteinExistence type="predicted"/>
<evidence type="ECO:0008006" key="3">
    <source>
        <dbReference type="Google" id="ProtNLM"/>
    </source>
</evidence>
<dbReference type="GeneID" id="59345017"/>
<gene>
    <name evidence="1" type="ORF">MIND_00573800</name>
</gene>
<dbReference type="Proteomes" id="UP000636479">
    <property type="component" value="Unassembled WGS sequence"/>
</dbReference>
<organism evidence="1 2">
    <name type="scientific">Mycena indigotica</name>
    <dbReference type="NCBI Taxonomy" id="2126181"/>
    <lineage>
        <taxon>Eukaryota</taxon>
        <taxon>Fungi</taxon>
        <taxon>Dikarya</taxon>
        <taxon>Basidiomycota</taxon>
        <taxon>Agaricomycotina</taxon>
        <taxon>Agaricomycetes</taxon>
        <taxon>Agaricomycetidae</taxon>
        <taxon>Agaricales</taxon>
        <taxon>Marasmiineae</taxon>
        <taxon>Mycenaceae</taxon>
        <taxon>Mycena</taxon>
    </lineage>
</organism>
<evidence type="ECO:0000313" key="2">
    <source>
        <dbReference type="Proteomes" id="UP000636479"/>
    </source>
</evidence>
<dbReference type="RefSeq" id="XP_037220422.1">
    <property type="nucleotide sequence ID" value="XM_037362501.1"/>
</dbReference>
<evidence type="ECO:0000313" key="1">
    <source>
        <dbReference type="EMBL" id="KAF7303450.1"/>
    </source>
</evidence>
<accession>A0A8H6SR02</accession>
<dbReference type="OrthoDB" id="3032326at2759"/>
<comment type="caution">
    <text evidence="1">The sequence shown here is derived from an EMBL/GenBank/DDBJ whole genome shotgun (WGS) entry which is preliminary data.</text>
</comment>
<reference evidence="1" key="1">
    <citation type="submission" date="2020-05" db="EMBL/GenBank/DDBJ databases">
        <title>Mycena genomes resolve the evolution of fungal bioluminescence.</title>
        <authorList>
            <person name="Tsai I.J."/>
        </authorList>
    </citation>
    <scope>NUCLEOTIDE SEQUENCE</scope>
    <source>
        <strain evidence="1">171206Taipei</strain>
    </source>
</reference>
<dbReference type="AlphaFoldDB" id="A0A8H6SR02"/>